<reference evidence="2" key="2">
    <citation type="submission" date="2025-09" db="UniProtKB">
        <authorList>
            <consortium name="Ensembl"/>
        </authorList>
    </citation>
    <scope>IDENTIFICATION</scope>
</reference>
<reference evidence="2" key="1">
    <citation type="submission" date="2025-08" db="UniProtKB">
        <authorList>
            <consortium name="Ensembl"/>
        </authorList>
    </citation>
    <scope>IDENTIFICATION</scope>
</reference>
<feature type="region of interest" description="Disordered" evidence="1">
    <location>
        <begin position="40"/>
        <end position="85"/>
    </location>
</feature>
<dbReference type="Ensembl" id="ENSZALT00000001861.1">
    <property type="protein sequence ID" value="ENSZALP00000000989.1"/>
    <property type="gene ID" value="ENSZALG00000001221.1"/>
</dbReference>
<sequence length="85" mass="8898">KEMDKIRSAMGSTPEILIMCWGFPSQDLCTHVLCGCKNLPPSSLPQGDKGEQGPEGEKGEKGSEGLKGKEGAPGYPGIPGVRVSL</sequence>
<proteinExistence type="predicted"/>
<name>A0A8D2LZT7_ZONAL</name>
<dbReference type="AlphaFoldDB" id="A0A8D2LZT7"/>
<dbReference type="Pfam" id="PF01391">
    <property type="entry name" value="Collagen"/>
    <property type="match status" value="1"/>
</dbReference>
<keyword evidence="3" id="KW-1185">Reference proteome</keyword>
<accession>A0A8D2LZT7</accession>
<dbReference type="InterPro" id="IPR008160">
    <property type="entry name" value="Collagen"/>
</dbReference>
<feature type="compositionally biased region" description="Basic and acidic residues" evidence="1">
    <location>
        <begin position="48"/>
        <end position="70"/>
    </location>
</feature>
<organism evidence="2 3">
    <name type="scientific">Zonotrichia albicollis</name>
    <name type="common">White-throated sparrow</name>
    <name type="synonym">Fringilla albicollis</name>
    <dbReference type="NCBI Taxonomy" id="44394"/>
    <lineage>
        <taxon>Eukaryota</taxon>
        <taxon>Metazoa</taxon>
        <taxon>Chordata</taxon>
        <taxon>Craniata</taxon>
        <taxon>Vertebrata</taxon>
        <taxon>Euteleostomi</taxon>
        <taxon>Archelosauria</taxon>
        <taxon>Archosauria</taxon>
        <taxon>Dinosauria</taxon>
        <taxon>Saurischia</taxon>
        <taxon>Theropoda</taxon>
        <taxon>Coelurosauria</taxon>
        <taxon>Aves</taxon>
        <taxon>Neognathae</taxon>
        <taxon>Neoaves</taxon>
        <taxon>Telluraves</taxon>
        <taxon>Australaves</taxon>
        <taxon>Passeriformes</taxon>
        <taxon>Passerellidae</taxon>
        <taxon>Zonotrichia</taxon>
    </lineage>
</organism>
<protein>
    <submittedName>
        <fullName evidence="2">Uncharacterized protein</fullName>
    </submittedName>
</protein>
<evidence type="ECO:0000313" key="3">
    <source>
        <dbReference type="Proteomes" id="UP000694413"/>
    </source>
</evidence>
<dbReference type="Proteomes" id="UP000694413">
    <property type="component" value="Unassembled WGS sequence"/>
</dbReference>
<evidence type="ECO:0000256" key="1">
    <source>
        <dbReference type="SAM" id="MobiDB-lite"/>
    </source>
</evidence>
<evidence type="ECO:0000313" key="2">
    <source>
        <dbReference type="Ensembl" id="ENSZALP00000000989.1"/>
    </source>
</evidence>